<evidence type="ECO:0000259" key="8">
    <source>
        <dbReference type="Pfam" id="PF02551"/>
    </source>
</evidence>
<dbReference type="InterPro" id="IPR025652">
    <property type="entry name" value="TesB_C"/>
</dbReference>
<accession>I0W667</accession>
<evidence type="ECO:0000256" key="2">
    <source>
        <dbReference type="ARBA" id="ARBA00011881"/>
    </source>
</evidence>
<dbReference type="SUPFAM" id="SSF54637">
    <property type="entry name" value="Thioesterase/thiol ester dehydrase-isomerase"/>
    <property type="match status" value="2"/>
</dbReference>
<feature type="domain" description="Acyl-CoA thioesterase 2 C-terminal" evidence="8">
    <location>
        <begin position="192"/>
        <end position="301"/>
    </location>
</feature>
<dbReference type="RefSeq" id="WP_007301698.1">
    <property type="nucleotide sequence ID" value="NZ_AJJH01000178.1"/>
</dbReference>
<dbReference type="Proteomes" id="UP000006447">
    <property type="component" value="Unassembled WGS sequence"/>
</dbReference>
<comment type="similarity">
    <text evidence="1">Belongs to the C/M/P thioester hydrolase family.</text>
</comment>
<dbReference type="InterPro" id="IPR003703">
    <property type="entry name" value="Acyl_CoA_thio"/>
</dbReference>
<reference evidence="10 11" key="1">
    <citation type="journal article" date="2012" name="J. Bacteriol.">
        <title>Draft genome sequence of the nitrophenol-degrading actinomycete Rhodococcus imtechensis RKJ300.</title>
        <authorList>
            <person name="Vikram S."/>
            <person name="Kumar S."/>
            <person name="Subramanian S."/>
            <person name="Raghava G.P."/>
        </authorList>
    </citation>
    <scope>NUCLEOTIDE SEQUENCE [LARGE SCALE GENOMIC DNA]</scope>
    <source>
        <strain evidence="10 11">RKJ300</strain>
    </source>
</reference>
<evidence type="ECO:0000313" key="11">
    <source>
        <dbReference type="Proteomes" id="UP000006447"/>
    </source>
</evidence>
<organism evidence="10 11">
    <name type="scientific">Rhodococcus opacus RKJ300 = JCM 13270</name>
    <dbReference type="NCBI Taxonomy" id="1165867"/>
    <lineage>
        <taxon>Bacteria</taxon>
        <taxon>Bacillati</taxon>
        <taxon>Actinomycetota</taxon>
        <taxon>Actinomycetes</taxon>
        <taxon>Mycobacteriales</taxon>
        <taxon>Nocardiaceae</taxon>
        <taxon>Rhodococcus</taxon>
    </lineage>
</organism>
<evidence type="ECO:0000256" key="7">
    <source>
        <dbReference type="ARBA" id="ARBA00079653"/>
    </source>
</evidence>
<keyword evidence="3" id="KW-0378">Hydrolase</keyword>
<dbReference type="Gene3D" id="2.40.160.210">
    <property type="entry name" value="Acyl-CoA thioesterase, double hotdog domain"/>
    <property type="match status" value="1"/>
</dbReference>
<evidence type="ECO:0000256" key="1">
    <source>
        <dbReference type="ARBA" id="ARBA00006538"/>
    </source>
</evidence>
<comment type="subunit">
    <text evidence="2">Homotetramer.</text>
</comment>
<dbReference type="EMBL" id="AJJH01000178">
    <property type="protein sequence ID" value="EID71883.1"/>
    <property type="molecule type" value="Genomic_DNA"/>
</dbReference>
<feature type="domain" description="Acyl-CoA thioesterase-like N-terminal HotDog" evidence="9">
    <location>
        <begin position="52"/>
        <end position="127"/>
    </location>
</feature>
<comment type="caution">
    <text evidence="10">The sequence shown here is derived from an EMBL/GenBank/DDBJ whole genome shotgun (WGS) entry which is preliminary data.</text>
</comment>
<name>I0W667_RHOOP</name>
<dbReference type="CDD" id="cd03444">
    <property type="entry name" value="Thioesterase_II_repeat1"/>
    <property type="match status" value="1"/>
</dbReference>
<evidence type="ECO:0000256" key="6">
    <source>
        <dbReference type="ARBA" id="ARBA00071120"/>
    </source>
</evidence>
<protein>
    <recommendedName>
        <fullName evidence="6">Acyl-CoA thioesterase 2</fullName>
    </recommendedName>
    <alternativeName>
        <fullName evidence="7">Thioesterase II</fullName>
    </alternativeName>
</protein>
<dbReference type="Pfam" id="PF02551">
    <property type="entry name" value="Acyl_CoA_thio"/>
    <property type="match status" value="1"/>
</dbReference>
<proteinExistence type="inferred from homology"/>
<comment type="catalytic activity">
    <reaction evidence="5">
        <text>a fatty acyl-CoA + H2O = a fatty acid + CoA + H(+)</text>
        <dbReference type="Rhea" id="RHEA:16781"/>
        <dbReference type="ChEBI" id="CHEBI:15377"/>
        <dbReference type="ChEBI" id="CHEBI:15378"/>
        <dbReference type="ChEBI" id="CHEBI:28868"/>
        <dbReference type="ChEBI" id="CHEBI:57287"/>
        <dbReference type="ChEBI" id="CHEBI:77636"/>
        <dbReference type="EC" id="3.1.2.20"/>
    </reaction>
    <physiologicalReaction direction="left-to-right" evidence="5">
        <dbReference type="Rhea" id="RHEA:16782"/>
    </physiologicalReaction>
</comment>
<dbReference type="GO" id="GO:0006637">
    <property type="term" value="P:acyl-CoA metabolic process"/>
    <property type="evidence" value="ECO:0007669"/>
    <property type="project" value="InterPro"/>
</dbReference>
<dbReference type="PATRIC" id="fig|1165867.3.peg.8063"/>
<evidence type="ECO:0000256" key="5">
    <source>
        <dbReference type="ARBA" id="ARBA00050943"/>
    </source>
</evidence>
<dbReference type="Pfam" id="PF13622">
    <property type="entry name" value="4HBT_3"/>
    <property type="match status" value="1"/>
</dbReference>
<gene>
    <name evidence="10" type="ORF">W59_39319</name>
</gene>
<evidence type="ECO:0000256" key="3">
    <source>
        <dbReference type="ARBA" id="ARBA00022801"/>
    </source>
</evidence>
<dbReference type="InterPro" id="IPR042171">
    <property type="entry name" value="Acyl-CoA_hotdog"/>
</dbReference>
<dbReference type="PANTHER" id="PTHR11066:SF34">
    <property type="entry name" value="ACYL-COENZYME A THIOESTERASE 8"/>
    <property type="match status" value="1"/>
</dbReference>
<dbReference type="FunFam" id="2.40.160.210:FF:000001">
    <property type="entry name" value="Acyl-CoA thioesterase II"/>
    <property type="match status" value="1"/>
</dbReference>
<dbReference type="CDD" id="cd03445">
    <property type="entry name" value="Thioesterase_II_repeat2"/>
    <property type="match status" value="1"/>
</dbReference>
<dbReference type="GO" id="GO:0047617">
    <property type="term" value="F:fatty acyl-CoA hydrolase activity"/>
    <property type="evidence" value="ECO:0007669"/>
    <property type="project" value="UniProtKB-EC"/>
</dbReference>
<dbReference type="InterPro" id="IPR049449">
    <property type="entry name" value="TesB_ACOT8-like_N"/>
</dbReference>
<dbReference type="GO" id="GO:0009062">
    <property type="term" value="P:fatty acid catabolic process"/>
    <property type="evidence" value="ECO:0007669"/>
    <property type="project" value="TreeGrafter"/>
</dbReference>
<keyword evidence="4" id="KW-0443">Lipid metabolism</keyword>
<dbReference type="InterPro" id="IPR029069">
    <property type="entry name" value="HotDog_dom_sf"/>
</dbReference>
<evidence type="ECO:0000313" key="10">
    <source>
        <dbReference type="EMBL" id="EID71883.1"/>
    </source>
</evidence>
<evidence type="ECO:0000259" key="9">
    <source>
        <dbReference type="Pfam" id="PF13622"/>
    </source>
</evidence>
<evidence type="ECO:0000256" key="4">
    <source>
        <dbReference type="ARBA" id="ARBA00023098"/>
    </source>
</evidence>
<dbReference type="PANTHER" id="PTHR11066">
    <property type="entry name" value="ACYL-COA THIOESTERASE"/>
    <property type="match status" value="1"/>
</dbReference>
<sequence length="317" mass="35242">MTTATTPVEVDQSIGAGPPEVRWGTGLVDFLRVERLDLNLFRGWCHGGSPMRAMGGQVVAQALAAAGHTVDPERKVHSLHGYFLRGGDIHRPVYYTVERLRDGRSFSARRVDATQDGRPIFTLTTSFKSPEEGAERQTTMPDVPPPDDLTDAFECWAELKPESFLESKYAHVTSMRVAPLSPNGATWAEEDGQLRQAVWFRTKDPLPDDPLLHACALTYCSDITLPQTSGLNLELLYPLRAEPSKVTLASLDHAVWFHRPFRTDDWLLFAQRSTSRVDGRGFNLGEFWSREGTLVASVTQEAAIRPRRSAGPAEPKT</sequence>
<dbReference type="AlphaFoldDB" id="I0W667"/>